<reference evidence="1 2" key="1">
    <citation type="journal article" date="2019" name="Commun. Biol.">
        <title>The bagworm genome reveals a unique fibroin gene that provides high tensile strength.</title>
        <authorList>
            <person name="Kono N."/>
            <person name="Nakamura H."/>
            <person name="Ohtoshi R."/>
            <person name="Tomita M."/>
            <person name="Numata K."/>
            <person name="Arakawa K."/>
        </authorList>
    </citation>
    <scope>NUCLEOTIDE SEQUENCE [LARGE SCALE GENOMIC DNA]</scope>
</reference>
<gene>
    <name evidence="1" type="ORF">EVAR_27445_1</name>
</gene>
<evidence type="ECO:0000313" key="1">
    <source>
        <dbReference type="EMBL" id="GBP39085.1"/>
    </source>
</evidence>
<sequence>MFCTCWLKAITASSNPVNIKPFMKSLIFGKIKKSHGARFRINAGWVTSFTFSEVKNDIILFAVFSETLSWCNRLRLLGRFSLTFSKILGKQMMVYRSALTIFCSPSGIVQTGHVLKKKKRNHGLLSPKYTHTEDLLSYQHVTIYPCWNIVS</sequence>
<keyword evidence="2" id="KW-1185">Reference proteome</keyword>
<protein>
    <submittedName>
        <fullName evidence="1">Uncharacterized protein</fullName>
    </submittedName>
</protein>
<dbReference type="EMBL" id="BGZK01000359">
    <property type="protein sequence ID" value="GBP39085.1"/>
    <property type="molecule type" value="Genomic_DNA"/>
</dbReference>
<evidence type="ECO:0000313" key="2">
    <source>
        <dbReference type="Proteomes" id="UP000299102"/>
    </source>
</evidence>
<dbReference type="AlphaFoldDB" id="A0A4C1VMU1"/>
<organism evidence="1 2">
    <name type="scientific">Eumeta variegata</name>
    <name type="common">Bagworm moth</name>
    <name type="synonym">Eumeta japonica</name>
    <dbReference type="NCBI Taxonomy" id="151549"/>
    <lineage>
        <taxon>Eukaryota</taxon>
        <taxon>Metazoa</taxon>
        <taxon>Ecdysozoa</taxon>
        <taxon>Arthropoda</taxon>
        <taxon>Hexapoda</taxon>
        <taxon>Insecta</taxon>
        <taxon>Pterygota</taxon>
        <taxon>Neoptera</taxon>
        <taxon>Endopterygota</taxon>
        <taxon>Lepidoptera</taxon>
        <taxon>Glossata</taxon>
        <taxon>Ditrysia</taxon>
        <taxon>Tineoidea</taxon>
        <taxon>Psychidae</taxon>
        <taxon>Oiketicinae</taxon>
        <taxon>Eumeta</taxon>
    </lineage>
</organism>
<proteinExistence type="predicted"/>
<comment type="caution">
    <text evidence="1">The sequence shown here is derived from an EMBL/GenBank/DDBJ whole genome shotgun (WGS) entry which is preliminary data.</text>
</comment>
<dbReference type="Proteomes" id="UP000299102">
    <property type="component" value="Unassembled WGS sequence"/>
</dbReference>
<name>A0A4C1VMU1_EUMVA</name>
<accession>A0A4C1VMU1</accession>